<keyword evidence="7" id="KW-0998">Cell outer membrane</keyword>
<evidence type="ECO:0000256" key="1">
    <source>
        <dbReference type="ARBA" id="ARBA00004571"/>
    </source>
</evidence>
<comment type="subcellular location">
    <subcellularLocation>
        <location evidence="1">Cell outer membrane</location>
        <topology evidence="1">Multi-pass membrane protein</topology>
    </subcellularLocation>
</comment>
<dbReference type="Pfam" id="PF07715">
    <property type="entry name" value="Plug"/>
    <property type="match status" value="1"/>
</dbReference>
<dbReference type="Proteomes" id="UP000297891">
    <property type="component" value="Unassembled WGS sequence"/>
</dbReference>
<reference evidence="9" key="1">
    <citation type="journal article" date="2019" name="PLoS Negl. Trop. Dis.">
        <title>Revisiting the worldwide diversity of Leptospira species in the environment.</title>
        <authorList>
            <person name="Vincent A.T."/>
            <person name="Schiettekatte O."/>
            <person name="Bourhy P."/>
            <person name="Veyrier F.J."/>
            <person name="Picardeau M."/>
        </authorList>
    </citation>
    <scope>NUCLEOTIDE SEQUENCE [LARGE SCALE GENOMIC DNA]</scope>
    <source>
        <strain evidence="9">201800277</strain>
    </source>
</reference>
<evidence type="ECO:0000256" key="2">
    <source>
        <dbReference type="ARBA" id="ARBA00022448"/>
    </source>
</evidence>
<evidence type="ECO:0000259" key="8">
    <source>
        <dbReference type="Pfam" id="PF07715"/>
    </source>
</evidence>
<name>A0A2M9Y6V8_9LEPT</name>
<dbReference type="InterPro" id="IPR039426">
    <property type="entry name" value="TonB-dep_rcpt-like"/>
</dbReference>
<dbReference type="EMBL" id="RQFP01000001">
    <property type="protein sequence ID" value="TGK95740.1"/>
    <property type="molecule type" value="Genomic_DNA"/>
</dbReference>
<evidence type="ECO:0000256" key="4">
    <source>
        <dbReference type="ARBA" id="ARBA00022692"/>
    </source>
</evidence>
<dbReference type="PANTHER" id="PTHR30069">
    <property type="entry name" value="TONB-DEPENDENT OUTER MEMBRANE RECEPTOR"/>
    <property type="match status" value="1"/>
</dbReference>
<accession>A0A2M9Y6V8</accession>
<organism evidence="9 10">
    <name type="scientific">Leptospira brenneri</name>
    <dbReference type="NCBI Taxonomy" id="2023182"/>
    <lineage>
        <taxon>Bacteria</taxon>
        <taxon>Pseudomonadati</taxon>
        <taxon>Spirochaetota</taxon>
        <taxon>Spirochaetia</taxon>
        <taxon>Leptospirales</taxon>
        <taxon>Leptospiraceae</taxon>
        <taxon>Leptospira</taxon>
    </lineage>
</organism>
<dbReference type="Gene3D" id="2.40.170.20">
    <property type="entry name" value="TonB-dependent receptor, beta-barrel domain"/>
    <property type="match status" value="1"/>
</dbReference>
<protein>
    <submittedName>
        <fullName evidence="9">TonB-dependent receptor</fullName>
    </submittedName>
</protein>
<keyword evidence="9" id="KW-0675">Receptor</keyword>
<sequence length="838" mass="93944">MKSAKLKLNSHFLFGIFLFCFGSPILAVSIRAKLINPKKEIAEKNLSVLIFETKKFAQTDAEGNITLDFPSAGEYTLRLLRDTGIQELKISVGSTDEDRTIYTEKKASAPRTGIVVEGEREKTIASRTKVRYEEIKRMPGTFGEALRALETLPGVIPSIGFGGGANGIIVRGANPNANTYLYDDLPILYPFHLDGLTSVIHNDLIKSIDLYSGAYPANFNNATGGIVEIETIDSVQKTKGAFQVSLWNTTAYAATPTSGGKGYLAIAGKLGYLDKTLGATGLLPEGIRLPRYNDSQIKYVHNFTPEHQIAFYNLTAQDNFAINLSSKPVNDPTSSPLAVAGGANINFGQSFRTTALRYTWIPGDKFQNRITLINFDPIGEYNVGFGTIQGKQYQRGSYVGVRQDAYWTATRFLKIDFGTEVRKFSFRDYGTEVALRDPSNPAPNPYNTANPDFVGRPLNVQGNTPYYNAYTTLHFKYGNFVFEPGARYDYVQITGNGALTPRATASYTFPEVGQGLTFYGSGGDVSRFPLTTNFNKETGNPDLRFERARKVSAGIEQKIDQVWQVKMEVFKNQFTDTIIDDPYASTPVGLNPDKGQWLTQPIVANRPLNYSNRATGWSHGYELLIRKNARPGTRDWFGWVSYTWSQSFQNTNIYQIYEGDNSQVGAIERKILAAYFPNSKEQLAPWDRTHVANVIYGWRVSEGYQIGARWSYLTSVPSRPVVGDDGGQFSNPLNGLTFWNPQYSNNPNSPQYGYVKRGTDFHRFDIRFDIFENYSWGYLNWYLEIVNLYMRKNKNGYDFDNSRPFSATNPRENDTFGTLELPGGTVIPFFNVGMEVHF</sequence>
<keyword evidence="5" id="KW-0732">Signal</keyword>
<feature type="domain" description="TonB-dependent receptor plug" evidence="8">
    <location>
        <begin position="121"/>
        <end position="225"/>
    </location>
</feature>
<keyword evidence="10" id="KW-1185">Reference proteome</keyword>
<evidence type="ECO:0000313" key="9">
    <source>
        <dbReference type="EMBL" id="TGK95740.1"/>
    </source>
</evidence>
<evidence type="ECO:0000256" key="7">
    <source>
        <dbReference type="ARBA" id="ARBA00023237"/>
    </source>
</evidence>
<comment type="caution">
    <text evidence="9">The sequence shown here is derived from an EMBL/GenBank/DDBJ whole genome shotgun (WGS) entry which is preliminary data.</text>
</comment>
<proteinExistence type="predicted"/>
<keyword evidence="6" id="KW-0472">Membrane</keyword>
<dbReference type="OrthoDB" id="607931at2"/>
<dbReference type="Gene3D" id="2.170.130.10">
    <property type="entry name" value="TonB-dependent receptor, plug domain"/>
    <property type="match status" value="1"/>
</dbReference>
<gene>
    <name evidence="9" type="ORF">EHQ30_03660</name>
</gene>
<evidence type="ECO:0000313" key="10">
    <source>
        <dbReference type="Proteomes" id="UP000297891"/>
    </source>
</evidence>
<dbReference type="GO" id="GO:0044718">
    <property type="term" value="P:siderophore transmembrane transport"/>
    <property type="evidence" value="ECO:0007669"/>
    <property type="project" value="TreeGrafter"/>
</dbReference>
<dbReference type="GO" id="GO:0015344">
    <property type="term" value="F:siderophore uptake transmembrane transporter activity"/>
    <property type="evidence" value="ECO:0007669"/>
    <property type="project" value="TreeGrafter"/>
</dbReference>
<dbReference type="SUPFAM" id="SSF56935">
    <property type="entry name" value="Porins"/>
    <property type="match status" value="1"/>
</dbReference>
<dbReference type="InterPro" id="IPR037066">
    <property type="entry name" value="Plug_dom_sf"/>
</dbReference>
<dbReference type="InterPro" id="IPR036942">
    <property type="entry name" value="Beta-barrel_TonB_sf"/>
</dbReference>
<evidence type="ECO:0000256" key="5">
    <source>
        <dbReference type="ARBA" id="ARBA00022729"/>
    </source>
</evidence>
<keyword evidence="3" id="KW-1134">Transmembrane beta strand</keyword>
<dbReference type="AlphaFoldDB" id="A0A2M9Y6V8"/>
<dbReference type="InterPro" id="IPR012910">
    <property type="entry name" value="Plug_dom"/>
</dbReference>
<evidence type="ECO:0000256" key="6">
    <source>
        <dbReference type="ARBA" id="ARBA00023136"/>
    </source>
</evidence>
<keyword evidence="4" id="KW-0812">Transmembrane</keyword>
<dbReference type="GO" id="GO:0009279">
    <property type="term" value="C:cell outer membrane"/>
    <property type="evidence" value="ECO:0007669"/>
    <property type="project" value="UniProtKB-SubCell"/>
</dbReference>
<dbReference type="PANTHER" id="PTHR30069:SF29">
    <property type="entry name" value="HEMOGLOBIN AND HEMOGLOBIN-HAPTOGLOBIN-BINDING PROTEIN 1-RELATED"/>
    <property type="match status" value="1"/>
</dbReference>
<evidence type="ECO:0000256" key="3">
    <source>
        <dbReference type="ARBA" id="ARBA00022452"/>
    </source>
</evidence>
<keyword evidence="2" id="KW-0813">Transport</keyword>
<dbReference type="RefSeq" id="WP_100789294.1">
    <property type="nucleotide sequence ID" value="NZ_NPDQ01000001.1"/>
</dbReference>